<organism evidence="1 2">
    <name type="scientific">Legionella jordanis</name>
    <dbReference type="NCBI Taxonomy" id="456"/>
    <lineage>
        <taxon>Bacteria</taxon>
        <taxon>Pseudomonadati</taxon>
        <taxon>Pseudomonadota</taxon>
        <taxon>Gammaproteobacteria</taxon>
        <taxon>Legionellales</taxon>
        <taxon>Legionellaceae</taxon>
        <taxon>Legionella</taxon>
    </lineage>
</organism>
<reference evidence="1 2" key="1">
    <citation type="submission" date="2015-11" db="EMBL/GenBank/DDBJ databases">
        <title>Genomic analysis of 38 Legionella species identifies large and diverse effector repertoires.</title>
        <authorList>
            <person name="Burstein D."/>
            <person name="Amaro F."/>
            <person name="Zusman T."/>
            <person name="Lifshitz Z."/>
            <person name="Cohen O."/>
            <person name="Gilbert J.A."/>
            <person name="Pupko T."/>
            <person name="Shuman H.A."/>
            <person name="Segal G."/>
        </authorList>
    </citation>
    <scope>NUCLEOTIDE SEQUENCE [LARGE SCALE GENOMIC DNA]</scope>
    <source>
        <strain evidence="1 2">BL-540</strain>
    </source>
</reference>
<sequence>MTEFYKESDLIIDHALNGSGHTILLAKLRSSGRVVYFKLNKHNKAHLSLFEVSLSELQRLFIMPNLTPKYSLVKKNGHIIGLLSTAFCYSAAEKEGFTNPFCSIQYEHSNLTFDSDYSRTAEDIPIYFLNQFPPGFFAQLYKMAQEKNELVFDMDPLASVLCSSYSLEEDDLHKGNLGFYIVERQGIKTVVFFKIDHDLSMSDSIMSHYESRVVNWRHGENAFKISTRDLVHFPKLEDSKNHYWPTSKRYVVNPSDSKVYNNTDDIIAFCELANNEEFKKAKWRAWYKHVLIQSALIESRLGQVLDREDALERAQIALMTQASIARVSRLKAVLFSISSFREYLTQLTQFERKTLIDEILHEVKEAERDIIGQELLEQMNQYSDLCQSEFKNDDTPLHAAIRLGDYRYDQTWTYFKEFANAVNSEGEKPIDLALHAARMALANKGKHERDPRKNPFFIINDLLNHGVDKTTTYRQFKRDYPQANLGSYRFPTDYLNRASKAKDAEELIKVFQSLGEDHCFSLKMQKEISVFCMRAFLAKREPDEQLRMDLEKLKIALNGTKTQPPRPELQFIRQLRSTLWIVRFIRGLLGGTSTKIELNQIIDDARKTIPSNLTCCSCFFSSRERESFYLSSPKIIP</sequence>
<name>A0A0W0V915_9GAMM</name>
<dbReference type="Proteomes" id="UP000055035">
    <property type="component" value="Unassembled WGS sequence"/>
</dbReference>
<evidence type="ECO:0000313" key="2">
    <source>
        <dbReference type="Proteomes" id="UP000055035"/>
    </source>
</evidence>
<protein>
    <submittedName>
        <fullName evidence="1">Substrate of the Dot/Icm secretion system</fullName>
    </submittedName>
</protein>
<dbReference type="AlphaFoldDB" id="A0A0W0V915"/>
<dbReference type="RefSeq" id="WP_058470436.1">
    <property type="nucleotide sequence ID" value="NZ_CAAAIC010000002.1"/>
</dbReference>
<proteinExistence type="predicted"/>
<dbReference type="InterPro" id="IPR049972">
    <property type="entry name" value="T4SS_AnkK"/>
</dbReference>
<comment type="caution">
    <text evidence="1">The sequence shown here is derived from an EMBL/GenBank/DDBJ whole genome shotgun (WGS) entry which is preliminary data.</text>
</comment>
<dbReference type="STRING" id="456.Ljor_0900"/>
<dbReference type="PATRIC" id="fig|456.5.peg.957"/>
<accession>A0A0W0V915</accession>
<evidence type="ECO:0000313" key="1">
    <source>
        <dbReference type="EMBL" id="KTD16594.1"/>
    </source>
</evidence>
<dbReference type="EMBL" id="LNYJ01000011">
    <property type="protein sequence ID" value="KTD16594.1"/>
    <property type="molecule type" value="Genomic_DNA"/>
</dbReference>
<gene>
    <name evidence="1" type="primary">ankK</name>
    <name evidence="1" type="ORF">Ljor_0900</name>
</gene>
<keyword evidence="2" id="KW-1185">Reference proteome</keyword>
<dbReference type="OrthoDB" id="5652348at2"/>
<dbReference type="NCBIfam" id="NF043026">
    <property type="entry name" value="T4SS_AnkK"/>
    <property type="match status" value="1"/>
</dbReference>